<dbReference type="Gene3D" id="3.40.50.300">
    <property type="entry name" value="P-loop containing nucleotide triphosphate hydrolases"/>
    <property type="match status" value="1"/>
</dbReference>
<dbReference type="PANTHER" id="PTHR42714">
    <property type="entry name" value="TRNA MODIFICATION GTPASE GTPBP3"/>
    <property type="match status" value="1"/>
</dbReference>
<dbReference type="GO" id="GO:0005737">
    <property type="term" value="C:cytoplasm"/>
    <property type="evidence" value="ECO:0007669"/>
    <property type="project" value="TreeGrafter"/>
</dbReference>
<dbReference type="PANTHER" id="PTHR42714:SF6">
    <property type="entry name" value="TRANSLATION INITIATION FACTOR IF-2"/>
    <property type="match status" value="1"/>
</dbReference>
<dbReference type="InterPro" id="IPR006073">
    <property type="entry name" value="GTP-bd"/>
</dbReference>
<dbReference type="GO" id="GO:0005525">
    <property type="term" value="F:GTP binding"/>
    <property type="evidence" value="ECO:0007669"/>
    <property type="project" value="InterPro"/>
</dbReference>
<accession>A0A7Y3TUW9</accession>
<dbReference type="GO" id="GO:0030488">
    <property type="term" value="P:tRNA methylation"/>
    <property type="evidence" value="ECO:0007669"/>
    <property type="project" value="TreeGrafter"/>
</dbReference>
<dbReference type="GO" id="GO:0002098">
    <property type="term" value="P:tRNA wobble uridine modification"/>
    <property type="evidence" value="ECO:0007669"/>
    <property type="project" value="TreeGrafter"/>
</dbReference>
<dbReference type="Proteomes" id="UP000588806">
    <property type="component" value="Unassembled WGS sequence"/>
</dbReference>
<reference evidence="2 3" key="2">
    <citation type="submission" date="2020-06" db="EMBL/GenBank/DDBJ databases">
        <title>Halomonas songnenensis sp. nov., a moderately halophilic bacterium isolated from saline and alkaline soils.</title>
        <authorList>
            <person name="Jiang J."/>
            <person name="Pan Y."/>
        </authorList>
    </citation>
    <scope>NUCLEOTIDE SEQUENCE [LARGE SCALE GENOMIC DNA]</scope>
    <source>
        <strain evidence="2 3">TBZ9</strain>
    </source>
</reference>
<sequence length="508" mass="57598">MLRLIKIWKNYSSFLSVTWELKVAILKEEYYAKKSESILQAMLFGSYNAGKSSLINALLVQEVAAVGDIPKTSVADVYSWNGCYLLDTPGVNAPIEHEEVTESEIDRSELILFVVRQGDQDVKDVYERMFKMLSRGKNIFIVFNHELIPEQLPEALERLTDIMAKYANDYRIELQRVSEIPVIPVNVKTAMKARLKGSEHLAEYSGIVYFERVFMSWLRDFDNEVDYLDRLKKYIQQCLVSPLLNAISNENNTDKSAELKKLQYQRDDIIRQYDLLDSQVTNHVRAEMVRLKPEIASAINKSSSKLEIESEIMKLSDGVVKTTADFLQQRCDEVIDDLNASLDISFESDNKGDSSHVSDTIEKAVMEGARAIDSETIKNGLLMLRKLKFPGIKGRWEKTLGGWANKASWFVTVVVSAYEIYSASAEQDEHNAEQRRQILGVHQAIEGIAGEISSAILDETRKVISGAKENSLIQIDSQIQDITNYCDQHIKDDERVNSIAATIDSLTI</sequence>
<organism evidence="2 3">
    <name type="scientific">Vreelandella azerica</name>
    <dbReference type="NCBI Taxonomy" id="2732867"/>
    <lineage>
        <taxon>Bacteria</taxon>
        <taxon>Pseudomonadati</taxon>
        <taxon>Pseudomonadota</taxon>
        <taxon>Gammaproteobacteria</taxon>
        <taxon>Oceanospirillales</taxon>
        <taxon>Halomonadaceae</taxon>
        <taxon>Vreelandella</taxon>
    </lineage>
</organism>
<protein>
    <recommendedName>
        <fullName evidence="1">G domain-containing protein</fullName>
    </recommendedName>
</protein>
<reference evidence="2 3" key="1">
    <citation type="submission" date="2020-05" db="EMBL/GenBank/DDBJ databases">
        <authorList>
            <person name="Ruan W."/>
            <person name="Jeon C.O."/>
            <person name="Chun B.H."/>
        </authorList>
    </citation>
    <scope>NUCLEOTIDE SEQUENCE [LARGE SCALE GENOMIC DNA]</scope>
    <source>
        <strain evidence="2 3">TBZ9</strain>
    </source>
</reference>
<name>A0A7Y3TUW9_9GAMM</name>
<dbReference type="RefSeq" id="WP_171701065.1">
    <property type="nucleotide sequence ID" value="NZ_JABFHI010000001.1"/>
</dbReference>
<keyword evidence="3" id="KW-1185">Reference proteome</keyword>
<evidence type="ECO:0000313" key="2">
    <source>
        <dbReference type="EMBL" id="NOG30578.1"/>
    </source>
</evidence>
<dbReference type="AlphaFoldDB" id="A0A7Y3TUW9"/>
<comment type="caution">
    <text evidence="2">The sequence shown here is derived from an EMBL/GenBank/DDBJ whole genome shotgun (WGS) entry which is preliminary data.</text>
</comment>
<dbReference type="EMBL" id="JABFHI010000001">
    <property type="protein sequence ID" value="NOG30578.1"/>
    <property type="molecule type" value="Genomic_DNA"/>
</dbReference>
<dbReference type="SUPFAM" id="SSF52540">
    <property type="entry name" value="P-loop containing nucleoside triphosphate hydrolases"/>
    <property type="match status" value="1"/>
</dbReference>
<proteinExistence type="predicted"/>
<dbReference type="Pfam" id="PF01926">
    <property type="entry name" value="MMR_HSR1"/>
    <property type="match status" value="1"/>
</dbReference>
<evidence type="ECO:0000259" key="1">
    <source>
        <dbReference type="Pfam" id="PF01926"/>
    </source>
</evidence>
<feature type="domain" description="G" evidence="1">
    <location>
        <begin position="41"/>
        <end position="144"/>
    </location>
</feature>
<evidence type="ECO:0000313" key="3">
    <source>
        <dbReference type="Proteomes" id="UP000588806"/>
    </source>
</evidence>
<dbReference type="InterPro" id="IPR027417">
    <property type="entry name" value="P-loop_NTPase"/>
</dbReference>
<gene>
    <name evidence="2" type="ORF">HLB35_00180</name>
</gene>